<dbReference type="GO" id="GO:0005886">
    <property type="term" value="C:plasma membrane"/>
    <property type="evidence" value="ECO:0007669"/>
    <property type="project" value="UniProtKB-SubCell"/>
</dbReference>
<feature type="transmembrane region" description="Helical" evidence="8">
    <location>
        <begin position="179"/>
        <end position="196"/>
    </location>
</feature>
<reference evidence="10" key="1">
    <citation type="submission" date="2015-04" db="EMBL/GenBank/DDBJ databases">
        <authorList>
            <person name="Schardt J."/>
            <person name="Mueller-Herbst S."/>
            <person name="Scherer S."/>
            <person name="Huptas C."/>
        </authorList>
    </citation>
    <scope>NUCLEOTIDE SEQUENCE [LARGE SCALE GENOMIC DNA]</scope>
    <source>
        <strain evidence="10">Kiel-L1</strain>
    </source>
</reference>
<dbReference type="GO" id="GO:0044038">
    <property type="term" value="P:cell wall macromolecule biosynthetic process"/>
    <property type="evidence" value="ECO:0007669"/>
    <property type="project" value="TreeGrafter"/>
</dbReference>
<evidence type="ECO:0000256" key="1">
    <source>
        <dbReference type="ARBA" id="ARBA00004651"/>
    </source>
</evidence>
<evidence type="ECO:0000256" key="4">
    <source>
        <dbReference type="ARBA" id="ARBA00022692"/>
    </source>
</evidence>
<keyword evidence="2" id="KW-1003">Cell membrane</keyword>
<feature type="binding site" evidence="7">
    <location>
        <position position="207"/>
    </location>
    <ligand>
        <name>Mg(2+)</name>
        <dbReference type="ChEBI" id="CHEBI:18420"/>
    </ligand>
</feature>
<dbReference type="GO" id="GO:0009103">
    <property type="term" value="P:lipopolysaccharide biosynthetic process"/>
    <property type="evidence" value="ECO:0007669"/>
    <property type="project" value="TreeGrafter"/>
</dbReference>
<keyword evidence="7" id="KW-0460">Magnesium</keyword>
<keyword evidence="10" id="KW-1185">Reference proteome</keyword>
<evidence type="ECO:0000256" key="3">
    <source>
        <dbReference type="ARBA" id="ARBA00022679"/>
    </source>
</evidence>
<evidence type="ECO:0000256" key="7">
    <source>
        <dbReference type="PIRSR" id="PIRSR600715-1"/>
    </source>
</evidence>
<feature type="transmembrane region" description="Helical" evidence="8">
    <location>
        <begin position="38"/>
        <end position="61"/>
    </location>
</feature>
<keyword evidence="3 9" id="KW-0808">Transferase</keyword>
<dbReference type="PANTHER" id="PTHR22926:SF3">
    <property type="entry name" value="UNDECAPRENYL-PHOSPHATE ALPHA-N-ACETYLGLUCOSAMINYL 1-PHOSPHATE TRANSFERASE"/>
    <property type="match status" value="1"/>
</dbReference>
<dbReference type="Proteomes" id="UP000257055">
    <property type="component" value="Unassembled WGS sequence"/>
</dbReference>
<dbReference type="CDD" id="cd06853">
    <property type="entry name" value="GT_WecA_like"/>
    <property type="match status" value="1"/>
</dbReference>
<feature type="transmembrane region" description="Helical" evidence="8">
    <location>
        <begin position="307"/>
        <end position="330"/>
    </location>
</feature>
<organism evidence="9 10">
    <name type="scientific">Listeria kieliensis</name>
    <dbReference type="NCBI Taxonomy" id="1621700"/>
    <lineage>
        <taxon>Bacteria</taxon>
        <taxon>Bacillati</taxon>
        <taxon>Bacillota</taxon>
        <taxon>Bacilli</taxon>
        <taxon>Bacillales</taxon>
        <taxon>Listeriaceae</taxon>
        <taxon>Listeria</taxon>
    </lineage>
</organism>
<feature type="transmembrane region" description="Helical" evidence="8">
    <location>
        <begin position="96"/>
        <end position="119"/>
    </location>
</feature>
<proteinExistence type="predicted"/>
<evidence type="ECO:0000256" key="6">
    <source>
        <dbReference type="ARBA" id="ARBA00023136"/>
    </source>
</evidence>
<evidence type="ECO:0000313" key="10">
    <source>
        <dbReference type="Proteomes" id="UP000257055"/>
    </source>
</evidence>
<feature type="transmembrane region" description="Helical" evidence="8">
    <location>
        <begin position="6"/>
        <end position="26"/>
    </location>
</feature>
<dbReference type="Pfam" id="PF00953">
    <property type="entry name" value="Glycos_transf_4"/>
    <property type="match status" value="1"/>
</dbReference>
<keyword evidence="7" id="KW-0479">Metal-binding</keyword>
<evidence type="ECO:0000256" key="8">
    <source>
        <dbReference type="SAM" id="Phobius"/>
    </source>
</evidence>
<accession>A0A3D8TVG3</accession>
<dbReference type="AlphaFoldDB" id="A0A3D8TVG3"/>
<dbReference type="InterPro" id="IPR000715">
    <property type="entry name" value="Glycosyl_transferase_4"/>
</dbReference>
<feature type="transmembrane region" description="Helical" evidence="8">
    <location>
        <begin position="230"/>
        <end position="252"/>
    </location>
</feature>
<protein>
    <submittedName>
        <fullName evidence="9">UDP-phosphate N-acetylglucosaminyl 1-phosphate transferase</fullName>
    </submittedName>
</protein>
<evidence type="ECO:0000313" key="9">
    <source>
        <dbReference type="EMBL" id="RDX03001.1"/>
    </source>
</evidence>
<dbReference type="GO" id="GO:0071555">
    <property type="term" value="P:cell wall organization"/>
    <property type="evidence" value="ECO:0007669"/>
    <property type="project" value="TreeGrafter"/>
</dbReference>
<feature type="transmembrane region" description="Helical" evidence="8">
    <location>
        <begin position="203"/>
        <end position="224"/>
    </location>
</feature>
<dbReference type="InterPro" id="IPR018480">
    <property type="entry name" value="PNAcMuramoyl-5peptid_Trfase_CS"/>
</dbReference>
<sequence>MLPILIICLLASLILTPFIRQLALYFDVTDKPDKRRVNVKPIPSLGGLAIYISFSIGLFLLPIDKVILWPIFISGTVMMLTGFIDDLFEIKARYKLLGQVVAAFIIVFWGGITIEFVNLPFGGELHFGVFSIPLTILWIVAITNAVNLIDGLDGLAAGVSTIALITILGMAFIMSDPVVIMLSALLIAATLGFLPFNFNPAKIFMGDTGALFLGFSISVLSVMGFKNVTFISLIVPILILGVPISDTIIAIIRRMVTKQPLAMADKSHIHHQLMGLGFTHRQTVILIYAISALFSLFSFIFTMSTVWGSVLLMAILLLLVEVLIESLGLIGQNYRPIMKLLRIESDSSDEEKTE</sequence>
<comment type="caution">
    <text evidence="9">The sequence shown here is derived from an EMBL/GenBank/DDBJ whole genome shotgun (WGS) entry which is preliminary data.</text>
</comment>
<evidence type="ECO:0000256" key="2">
    <source>
        <dbReference type="ARBA" id="ARBA00022475"/>
    </source>
</evidence>
<name>A0A3D8TVG3_9LIST</name>
<feature type="transmembrane region" description="Helical" evidence="8">
    <location>
        <begin position="283"/>
        <end position="301"/>
    </location>
</feature>
<comment type="cofactor">
    <cofactor evidence="7">
        <name>Mg(2+)</name>
        <dbReference type="ChEBI" id="CHEBI:18420"/>
    </cofactor>
</comment>
<keyword evidence="4 8" id="KW-0812">Transmembrane</keyword>
<comment type="subcellular location">
    <subcellularLocation>
        <location evidence="1">Cell membrane</location>
        <topology evidence="1">Multi-pass membrane protein</topology>
    </subcellularLocation>
</comment>
<dbReference type="PANTHER" id="PTHR22926">
    <property type="entry name" value="PHOSPHO-N-ACETYLMURAMOYL-PENTAPEPTIDE-TRANSFERASE"/>
    <property type="match status" value="1"/>
</dbReference>
<dbReference type="GO" id="GO:0046872">
    <property type="term" value="F:metal ion binding"/>
    <property type="evidence" value="ECO:0007669"/>
    <property type="project" value="UniProtKB-KW"/>
</dbReference>
<feature type="transmembrane region" description="Helical" evidence="8">
    <location>
        <begin position="125"/>
        <end position="143"/>
    </location>
</feature>
<keyword evidence="6 8" id="KW-0472">Membrane</keyword>
<feature type="transmembrane region" description="Helical" evidence="8">
    <location>
        <begin position="155"/>
        <end position="173"/>
    </location>
</feature>
<feature type="transmembrane region" description="Helical" evidence="8">
    <location>
        <begin position="67"/>
        <end position="84"/>
    </location>
</feature>
<feature type="binding site" evidence="7">
    <location>
        <position position="147"/>
    </location>
    <ligand>
        <name>Mg(2+)</name>
        <dbReference type="ChEBI" id="CHEBI:18420"/>
    </ligand>
</feature>
<dbReference type="EMBL" id="LARY01000001">
    <property type="protein sequence ID" value="RDX03001.1"/>
    <property type="molecule type" value="Genomic_DNA"/>
</dbReference>
<keyword evidence="5 8" id="KW-1133">Transmembrane helix</keyword>
<evidence type="ECO:0000256" key="5">
    <source>
        <dbReference type="ARBA" id="ARBA00022989"/>
    </source>
</evidence>
<dbReference type="PROSITE" id="PS01348">
    <property type="entry name" value="MRAY_2"/>
    <property type="match status" value="1"/>
</dbReference>
<gene>
    <name evidence="9" type="ORF">UR08_01680</name>
</gene>
<dbReference type="GO" id="GO:0016780">
    <property type="term" value="F:phosphotransferase activity, for other substituted phosphate groups"/>
    <property type="evidence" value="ECO:0007669"/>
    <property type="project" value="InterPro"/>
</dbReference>